<feature type="region of interest" description="Disordered" evidence="7">
    <location>
        <begin position="129"/>
        <end position="161"/>
    </location>
</feature>
<dbReference type="OrthoDB" id="5823761at2759"/>
<keyword evidence="5 6" id="KW-0326">Glycosidase</keyword>
<evidence type="ECO:0000256" key="6">
    <source>
        <dbReference type="RuleBase" id="RU361153"/>
    </source>
</evidence>
<dbReference type="EMBL" id="LKCW01000001">
    <property type="protein sequence ID" value="KPM46495.1"/>
    <property type="molecule type" value="Genomic_DNA"/>
</dbReference>
<evidence type="ECO:0000313" key="10">
    <source>
        <dbReference type="EMBL" id="KPM46495.1"/>
    </source>
</evidence>
<dbReference type="STRING" id="78410.A0A0P7BWU7"/>
<feature type="domain" description="Glycoside hydrolase family 5" evidence="9">
    <location>
        <begin position="172"/>
        <end position="439"/>
    </location>
</feature>
<evidence type="ECO:0000313" key="11">
    <source>
        <dbReference type="Proteomes" id="UP000050424"/>
    </source>
</evidence>
<dbReference type="SUPFAM" id="SSF51445">
    <property type="entry name" value="(Trans)glycosidases"/>
    <property type="match status" value="1"/>
</dbReference>
<keyword evidence="8" id="KW-0732">Signal</keyword>
<comment type="similarity">
    <text evidence="2 6">Belongs to the glycosyl hydrolase 5 (cellulase A) family.</text>
</comment>
<dbReference type="EC" id="3.2.1.4" evidence="3"/>
<evidence type="ECO:0000256" key="5">
    <source>
        <dbReference type="ARBA" id="ARBA00023295"/>
    </source>
</evidence>
<dbReference type="PANTHER" id="PTHR34142">
    <property type="entry name" value="ENDO-BETA-1,4-GLUCANASE A"/>
    <property type="match status" value="1"/>
</dbReference>
<evidence type="ECO:0000256" key="7">
    <source>
        <dbReference type="SAM" id="MobiDB-lite"/>
    </source>
</evidence>
<gene>
    <name evidence="10" type="ORF">AK830_g194</name>
</gene>
<dbReference type="Gene3D" id="3.20.20.80">
    <property type="entry name" value="Glycosidases"/>
    <property type="match status" value="1"/>
</dbReference>
<evidence type="ECO:0000256" key="2">
    <source>
        <dbReference type="ARBA" id="ARBA00005641"/>
    </source>
</evidence>
<evidence type="ECO:0000256" key="8">
    <source>
        <dbReference type="SAM" id="SignalP"/>
    </source>
</evidence>
<dbReference type="InterPro" id="IPR017853">
    <property type="entry name" value="GH"/>
</dbReference>
<evidence type="ECO:0000256" key="1">
    <source>
        <dbReference type="ARBA" id="ARBA00000966"/>
    </source>
</evidence>
<dbReference type="Pfam" id="PF00150">
    <property type="entry name" value="Cellulase"/>
    <property type="match status" value="1"/>
</dbReference>
<dbReference type="AlphaFoldDB" id="A0A0P7BWU7"/>
<keyword evidence="4 6" id="KW-0378">Hydrolase</keyword>
<keyword evidence="11" id="KW-1185">Reference proteome</keyword>
<name>A0A0P7BWU7_9HYPO</name>
<feature type="signal peptide" evidence="8">
    <location>
        <begin position="1"/>
        <end position="17"/>
    </location>
</feature>
<dbReference type="GO" id="GO:0009251">
    <property type="term" value="P:glucan catabolic process"/>
    <property type="evidence" value="ECO:0007669"/>
    <property type="project" value="TreeGrafter"/>
</dbReference>
<dbReference type="PROSITE" id="PS51257">
    <property type="entry name" value="PROKAR_LIPOPROTEIN"/>
    <property type="match status" value="1"/>
</dbReference>
<protein>
    <recommendedName>
        <fullName evidence="3">cellulase</fullName>
        <ecNumber evidence="3">3.2.1.4</ecNumber>
    </recommendedName>
</protein>
<evidence type="ECO:0000256" key="4">
    <source>
        <dbReference type="ARBA" id="ARBA00022801"/>
    </source>
</evidence>
<accession>A0A0P7BWU7</accession>
<dbReference type="InterPro" id="IPR001547">
    <property type="entry name" value="Glyco_hydro_5"/>
</dbReference>
<dbReference type="PANTHER" id="PTHR34142:SF1">
    <property type="entry name" value="GLYCOSIDE HYDROLASE FAMILY 5 DOMAIN-CONTAINING PROTEIN"/>
    <property type="match status" value="1"/>
</dbReference>
<feature type="compositionally biased region" description="Low complexity" evidence="7">
    <location>
        <begin position="129"/>
        <end position="159"/>
    </location>
</feature>
<feature type="chain" id="PRO_5006136299" description="cellulase" evidence="8">
    <location>
        <begin position="18"/>
        <end position="470"/>
    </location>
</feature>
<comment type="catalytic activity">
    <reaction evidence="1">
        <text>Endohydrolysis of (1-&gt;4)-beta-D-glucosidic linkages in cellulose, lichenin and cereal beta-D-glucans.</text>
        <dbReference type="EC" id="3.2.1.4"/>
    </reaction>
</comment>
<reference evidence="10 11" key="1">
    <citation type="submission" date="2015-09" db="EMBL/GenBank/DDBJ databases">
        <title>Draft genome of a European isolate of the apple canker pathogen Neonectria ditissima.</title>
        <authorList>
            <person name="Gomez-Cortecero A."/>
            <person name="Harrison R.J."/>
            <person name="Armitage A.D."/>
        </authorList>
    </citation>
    <scope>NUCLEOTIDE SEQUENCE [LARGE SCALE GENOMIC DNA]</scope>
    <source>
        <strain evidence="10 11">R09/05</strain>
    </source>
</reference>
<dbReference type="GO" id="GO:0008810">
    <property type="term" value="F:cellulase activity"/>
    <property type="evidence" value="ECO:0007669"/>
    <property type="project" value="UniProtKB-EC"/>
</dbReference>
<dbReference type="Proteomes" id="UP000050424">
    <property type="component" value="Unassembled WGS sequence"/>
</dbReference>
<evidence type="ECO:0000259" key="9">
    <source>
        <dbReference type="Pfam" id="PF00150"/>
    </source>
</evidence>
<proteinExistence type="inferred from homology"/>
<organism evidence="10 11">
    <name type="scientific">Neonectria ditissima</name>
    <dbReference type="NCBI Taxonomy" id="78410"/>
    <lineage>
        <taxon>Eukaryota</taxon>
        <taxon>Fungi</taxon>
        <taxon>Dikarya</taxon>
        <taxon>Ascomycota</taxon>
        <taxon>Pezizomycotina</taxon>
        <taxon>Sordariomycetes</taxon>
        <taxon>Hypocreomycetidae</taxon>
        <taxon>Hypocreales</taxon>
        <taxon>Nectriaceae</taxon>
        <taxon>Neonectria</taxon>
    </lineage>
</organism>
<comment type="caution">
    <text evidence="10">The sequence shown here is derived from an EMBL/GenBank/DDBJ whole genome shotgun (WGS) entry which is preliminary data.</text>
</comment>
<evidence type="ECO:0000256" key="3">
    <source>
        <dbReference type="ARBA" id="ARBA00012601"/>
    </source>
</evidence>
<sequence length="470" mass="49199">MRPSFLLVVAGASLAACRPCKPRTSSSTNTPLETLVETPVASSTATLVAPVVSSVATSVPLNATQTVFTPTRAQTSALDTAISSASLDATPVVSTQVSAGTSTAAAVASSVVSSASLDASLAVSTLPGVETSTPATTATPVASSAPSSQTSSAAPSKATNGSSSGFLFTGINEAGAEFGTGNIPGTEGTDYTFPNTSAIDILFDAGMNAFRVGFLMERMVPDELTGTLDSDYFDGINTVVTHVTGKGAYAILDPHNYGRYYSNIITDVDAFGSFWTTLATKFADNELVVFDTNNEYHDMENSLVAELNQAAITAIRGAGATSQYIFVEGNSYSGAWTWVSSGNGDSLVDLTDPQDKLIYEMHQYLDSDGSGTAEACVDSTIGATRLEAATAWLKENGKLGIIGETAGANNDVCQTAIKGELQHLQDNSDVWVGFLWWAAGPWWDDYMFSMEPSNGIAYENYLSIIQEFLV</sequence>